<gene>
    <name evidence="2" type="ORF">Dcae01_02041</name>
</gene>
<evidence type="ECO:0000313" key="3">
    <source>
        <dbReference type="Proteomes" id="UP001423409"/>
    </source>
</evidence>
<reference evidence="2 3" key="1">
    <citation type="submission" date="2024-02" db="EMBL/GenBank/DDBJ databases">
        <title>Deinococcus caeni NBRC 101312.</title>
        <authorList>
            <person name="Ichikawa N."/>
            <person name="Katano-Makiyama Y."/>
            <person name="Hidaka K."/>
        </authorList>
    </citation>
    <scope>NUCLEOTIDE SEQUENCE [LARGE SCALE GENOMIC DNA]</scope>
    <source>
        <strain evidence="2 3">NBRC 101312</strain>
    </source>
</reference>
<protein>
    <submittedName>
        <fullName evidence="2">Uncharacterized protein</fullName>
    </submittedName>
</protein>
<dbReference type="Proteomes" id="UP001423409">
    <property type="component" value="Unassembled WGS sequence"/>
</dbReference>
<feature type="region of interest" description="Disordered" evidence="1">
    <location>
        <begin position="1"/>
        <end position="22"/>
    </location>
</feature>
<name>A0ABP9UCN6_9DEIO</name>
<evidence type="ECO:0000313" key="2">
    <source>
        <dbReference type="EMBL" id="GAA5440526.1"/>
    </source>
</evidence>
<keyword evidence="3" id="KW-1185">Reference proteome</keyword>
<comment type="caution">
    <text evidence="2">The sequence shown here is derived from an EMBL/GenBank/DDBJ whole genome shotgun (WGS) entry which is preliminary data.</text>
</comment>
<organism evidence="2 3">
    <name type="scientific">Deinococcus caeni</name>
    <dbReference type="NCBI Taxonomy" id="569127"/>
    <lineage>
        <taxon>Bacteria</taxon>
        <taxon>Thermotogati</taxon>
        <taxon>Deinococcota</taxon>
        <taxon>Deinococci</taxon>
        <taxon>Deinococcales</taxon>
        <taxon>Deinococcaceae</taxon>
        <taxon>Deinococcus</taxon>
    </lineage>
</organism>
<proteinExistence type="predicted"/>
<evidence type="ECO:0000256" key="1">
    <source>
        <dbReference type="SAM" id="MobiDB-lite"/>
    </source>
</evidence>
<dbReference type="EMBL" id="BAABQU010000022">
    <property type="protein sequence ID" value="GAA5440526.1"/>
    <property type="molecule type" value="Genomic_DNA"/>
</dbReference>
<accession>A0ABP9UCN6</accession>
<sequence length="58" mass="6317">MPPHRTAAALAGIGTRNDRGGPLQESASVRAFRVERLLPVGEGYFFISCWAMLLGSWV</sequence>